<protein>
    <submittedName>
        <fullName evidence="1">Uncharacterized protein</fullName>
    </submittedName>
</protein>
<dbReference type="HOGENOM" id="CLU_3303740_0_0_3"/>
<organism evidence="1 2">
    <name type="scientific">Anabaena cylindrica (strain ATCC 27899 / PCC 7122)</name>
    <dbReference type="NCBI Taxonomy" id="272123"/>
    <lineage>
        <taxon>Bacteria</taxon>
        <taxon>Bacillati</taxon>
        <taxon>Cyanobacteriota</taxon>
        <taxon>Cyanophyceae</taxon>
        <taxon>Nostocales</taxon>
        <taxon>Nostocaceae</taxon>
        <taxon>Anabaena</taxon>
    </lineage>
</organism>
<reference evidence="2" key="1">
    <citation type="journal article" date="2013" name="Proc. Natl. Acad. Sci. U.S.A.">
        <title>Improving the coverage of the cyanobacterial phylum using diversity-driven genome sequencing.</title>
        <authorList>
            <person name="Shih P.M."/>
            <person name="Wu D."/>
            <person name="Latifi A."/>
            <person name="Axen S.D."/>
            <person name="Fewer D.P."/>
            <person name="Talla E."/>
            <person name="Calteau A."/>
            <person name="Cai F."/>
            <person name="Tandeau de Marsac N."/>
            <person name="Rippka R."/>
            <person name="Herdman M."/>
            <person name="Sivonen K."/>
            <person name="Coursin T."/>
            <person name="Laurent T."/>
            <person name="Goodwin L."/>
            <person name="Nolan M."/>
            <person name="Davenport K.W."/>
            <person name="Han C.S."/>
            <person name="Rubin E.M."/>
            <person name="Eisen J.A."/>
            <person name="Woyke T."/>
            <person name="Gugger M."/>
            <person name="Kerfeld C.A."/>
        </authorList>
    </citation>
    <scope>NUCLEOTIDE SEQUENCE [LARGE SCALE GENOMIC DNA]</scope>
    <source>
        <strain evidence="2">ATCC 27899 / PCC 7122</strain>
    </source>
</reference>
<evidence type="ECO:0000313" key="2">
    <source>
        <dbReference type="Proteomes" id="UP000010474"/>
    </source>
</evidence>
<gene>
    <name evidence="1" type="ordered locus">Anacy_4942</name>
</gene>
<dbReference type="AlphaFoldDB" id="K9ZP34"/>
<name>K9ZP34_ANACC</name>
<evidence type="ECO:0000313" key="1">
    <source>
        <dbReference type="EMBL" id="AFZ60282.1"/>
    </source>
</evidence>
<dbReference type="PATRIC" id="fig|272123.3.peg.5364"/>
<dbReference type="KEGG" id="acy:Anacy_4942"/>
<dbReference type="STRING" id="272123.Anacy_4942"/>
<accession>K9ZP34</accession>
<keyword evidence="2" id="KW-1185">Reference proteome</keyword>
<dbReference type="Proteomes" id="UP000010474">
    <property type="component" value="Chromosome"/>
</dbReference>
<dbReference type="EMBL" id="CP003659">
    <property type="protein sequence ID" value="AFZ60282.1"/>
    <property type="molecule type" value="Genomic_DNA"/>
</dbReference>
<proteinExistence type="predicted"/>
<sequence>MSSTFFIQLLILFLSLLSSVYYTKLDDFTLQPLEFEGMV</sequence>